<evidence type="ECO:0000256" key="1">
    <source>
        <dbReference type="ARBA" id="ARBA00004651"/>
    </source>
</evidence>
<dbReference type="InterPro" id="IPR037185">
    <property type="entry name" value="EmrE-like"/>
</dbReference>
<keyword evidence="4 7" id="KW-0812">Transmembrane</keyword>
<feature type="domain" description="EamA" evidence="8">
    <location>
        <begin position="9"/>
        <end position="140"/>
    </location>
</feature>
<evidence type="ECO:0000256" key="5">
    <source>
        <dbReference type="ARBA" id="ARBA00022989"/>
    </source>
</evidence>
<gene>
    <name evidence="9" type="ORF">MF626_003252</name>
</gene>
<evidence type="ECO:0000313" key="10">
    <source>
        <dbReference type="Proteomes" id="UP001055784"/>
    </source>
</evidence>
<dbReference type="EMBL" id="CP097770">
    <property type="protein sequence ID" value="URJ48960.1"/>
    <property type="molecule type" value="Genomic_DNA"/>
</dbReference>
<feature type="transmembrane region" description="Helical" evidence="7">
    <location>
        <begin position="32"/>
        <end position="56"/>
    </location>
</feature>
<evidence type="ECO:0000256" key="3">
    <source>
        <dbReference type="ARBA" id="ARBA00022475"/>
    </source>
</evidence>
<feature type="transmembrane region" description="Helical" evidence="7">
    <location>
        <begin position="182"/>
        <end position="202"/>
    </location>
</feature>
<dbReference type="Proteomes" id="UP001055784">
    <property type="component" value="Chromosome"/>
</dbReference>
<feature type="transmembrane region" description="Helical" evidence="7">
    <location>
        <begin position="68"/>
        <end position="85"/>
    </location>
</feature>
<feature type="transmembrane region" description="Helical" evidence="7">
    <location>
        <begin position="124"/>
        <end position="144"/>
    </location>
</feature>
<feature type="transmembrane region" description="Helical" evidence="7">
    <location>
        <begin position="97"/>
        <end position="117"/>
    </location>
</feature>
<dbReference type="RefSeq" id="WP_250259505.1">
    <property type="nucleotide sequence ID" value="NZ_CP097770.1"/>
</dbReference>
<evidence type="ECO:0000256" key="4">
    <source>
        <dbReference type="ARBA" id="ARBA00022692"/>
    </source>
</evidence>
<organism evidence="9 10">
    <name type="scientific">Paenibacillus polymyxa</name>
    <name type="common">Bacillus polymyxa</name>
    <dbReference type="NCBI Taxonomy" id="1406"/>
    <lineage>
        <taxon>Bacteria</taxon>
        <taxon>Bacillati</taxon>
        <taxon>Bacillota</taxon>
        <taxon>Bacilli</taxon>
        <taxon>Bacillales</taxon>
        <taxon>Paenibacillaceae</taxon>
        <taxon>Paenibacillus</taxon>
    </lineage>
</organism>
<evidence type="ECO:0000256" key="2">
    <source>
        <dbReference type="ARBA" id="ARBA00007362"/>
    </source>
</evidence>
<comment type="subcellular location">
    <subcellularLocation>
        <location evidence="1">Cell membrane</location>
        <topology evidence="1">Multi-pass membrane protein</topology>
    </subcellularLocation>
</comment>
<keyword evidence="5 7" id="KW-1133">Transmembrane helix</keyword>
<dbReference type="PANTHER" id="PTHR32322">
    <property type="entry name" value="INNER MEMBRANE TRANSPORTER"/>
    <property type="match status" value="1"/>
</dbReference>
<feature type="transmembrane region" description="Helical" evidence="7">
    <location>
        <begin position="270"/>
        <end position="288"/>
    </location>
</feature>
<accession>A0AAE9IF42</accession>
<protein>
    <submittedName>
        <fullName evidence="9">DMT family transporter</fullName>
    </submittedName>
</protein>
<feature type="transmembrane region" description="Helical" evidence="7">
    <location>
        <begin position="9"/>
        <end position="26"/>
    </location>
</feature>
<feature type="transmembrane region" description="Helical" evidence="7">
    <location>
        <begin position="245"/>
        <end position="264"/>
    </location>
</feature>
<dbReference type="GO" id="GO:0005886">
    <property type="term" value="C:plasma membrane"/>
    <property type="evidence" value="ECO:0007669"/>
    <property type="project" value="UniProtKB-SubCell"/>
</dbReference>
<dbReference type="InterPro" id="IPR050638">
    <property type="entry name" value="AA-Vitamin_Transporters"/>
</dbReference>
<keyword evidence="3" id="KW-1003">Cell membrane</keyword>
<feature type="domain" description="EamA" evidence="8">
    <location>
        <begin position="152"/>
        <end position="287"/>
    </location>
</feature>
<proteinExistence type="inferred from homology"/>
<reference evidence="9" key="1">
    <citation type="submission" date="2022-11" db="EMBL/GenBank/DDBJ databases">
        <authorList>
            <person name="Vasilchenko N.G."/>
            <person name="Prazdnova E.V."/>
            <person name="Gorovtsov A.V."/>
            <person name="Chistyakov V.A."/>
            <person name="Pak M.L."/>
        </authorList>
    </citation>
    <scope>NUCLEOTIDE SEQUENCE</scope>
    <source>
        <strain evidence="9">R 4.5</strain>
    </source>
</reference>
<feature type="transmembrane region" description="Helical" evidence="7">
    <location>
        <begin position="150"/>
        <end position="170"/>
    </location>
</feature>
<dbReference type="SUPFAM" id="SSF103481">
    <property type="entry name" value="Multidrug resistance efflux transporter EmrE"/>
    <property type="match status" value="2"/>
</dbReference>
<dbReference type="InterPro" id="IPR000620">
    <property type="entry name" value="EamA_dom"/>
</dbReference>
<dbReference type="Pfam" id="PF00892">
    <property type="entry name" value="EamA"/>
    <property type="match status" value="2"/>
</dbReference>
<evidence type="ECO:0000256" key="7">
    <source>
        <dbReference type="SAM" id="Phobius"/>
    </source>
</evidence>
<name>A0AAE9IF42_PAEPO</name>
<evidence type="ECO:0000256" key="6">
    <source>
        <dbReference type="ARBA" id="ARBA00023136"/>
    </source>
</evidence>
<dbReference type="PANTHER" id="PTHR32322:SF18">
    <property type="entry name" value="S-ADENOSYLMETHIONINE_S-ADENOSYLHOMOCYSTEINE TRANSPORTER"/>
    <property type="match status" value="1"/>
</dbReference>
<evidence type="ECO:0000259" key="8">
    <source>
        <dbReference type="Pfam" id="PF00892"/>
    </source>
</evidence>
<feature type="transmembrane region" description="Helical" evidence="7">
    <location>
        <begin position="214"/>
        <end position="233"/>
    </location>
</feature>
<keyword evidence="6 7" id="KW-0472">Membrane</keyword>
<dbReference type="AlphaFoldDB" id="A0AAE9IF42"/>
<comment type="similarity">
    <text evidence="2">Belongs to the EamA transporter family.</text>
</comment>
<sequence length="303" mass="33303">MKKLTKNQTIIYLIVLVIMWGANWPLTKLALAYAPPILFAGMRTLIGGAILVIFALPKYKSLRFKENWYIYVISSLFNIILYYGLQTVGLNYMPAGLFSAIVFLQPVLLGLFSWIWLGEAMYGLKIIGLILGSIGVFTLSATGFNGNESSVSGVILALGTALFWSFGVVYMKKTNERVDATWAIALQLLIGGVILTGAGSVSENWTDVVWNAPFISYLLIIAIFVIAIGWLIYFTLVGSGEVSKVGSYTFLIPVVSIVTSTLFLHENITINILVGLLLIVISILLVNYKPKINSEKSNVRRAS</sequence>
<evidence type="ECO:0000313" key="9">
    <source>
        <dbReference type="EMBL" id="URJ48960.1"/>
    </source>
</evidence>